<dbReference type="OrthoDB" id="5807570at2759"/>
<evidence type="ECO:0000313" key="8">
    <source>
        <dbReference type="Proteomes" id="UP000024635"/>
    </source>
</evidence>
<evidence type="ECO:0000259" key="6">
    <source>
        <dbReference type="PROSITE" id="PS50262"/>
    </source>
</evidence>
<accession>A0A016UH73</accession>
<dbReference type="EMBL" id="JARK01001376">
    <property type="protein sequence ID" value="EYC14500.1"/>
    <property type="molecule type" value="Genomic_DNA"/>
</dbReference>
<dbReference type="PROSITE" id="PS50262">
    <property type="entry name" value="G_PROTEIN_RECEP_F1_2"/>
    <property type="match status" value="1"/>
</dbReference>
<dbReference type="CDD" id="cd00637">
    <property type="entry name" value="7tm_classA_rhodopsin-like"/>
    <property type="match status" value="1"/>
</dbReference>
<protein>
    <recommendedName>
        <fullName evidence="6">G-protein coupled receptors family 1 profile domain-containing protein</fullName>
    </recommendedName>
</protein>
<evidence type="ECO:0000256" key="2">
    <source>
        <dbReference type="ARBA" id="ARBA00022692"/>
    </source>
</evidence>
<dbReference type="InterPro" id="IPR017452">
    <property type="entry name" value="GPCR_Rhodpsn_7TM"/>
</dbReference>
<dbReference type="InterPro" id="IPR019430">
    <property type="entry name" value="7TM_GPCR_serpentine_rcpt_Srx"/>
</dbReference>
<comment type="caution">
    <text evidence="7">The sequence shown here is derived from an EMBL/GenBank/DDBJ whole genome shotgun (WGS) entry which is preliminary data.</text>
</comment>
<evidence type="ECO:0000256" key="5">
    <source>
        <dbReference type="SAM" id="Phobius"/>
    </source>
</evidence>
<feature type="transmembrane region" description="Helical" evidence="5">
    <location>
        <begin position="189"/>
        <end position="210"/>
    </location>
</feature>
<feature type="transmembrane region" description="Helical" evidence="5">
    <location>
        <begin position="85"/>
        <end position="106"/>
    </location>
</feature>
<sequence>MKEARPFRSLIDMQTKALAVDIIGLVPLLLVIVQMLSPRRYLIPVRYLILSKLIADGLEIIVVMMLLVASQLIFGDWIQTKYRPIVGYLALSLQYSSFYTSLALTLNRFMVVMNPLRYNFLFNEKTTVIMFVFSNDRCGAALSLYQDLVYNVVLALLSTAVDIFSLTRLRSMSSRTRRSPGESKREKPWFLQATINSFLYVLMLASFHISDYVNDVTVQFLLTVIVWQMWLSAAP</sequence>
<dbReference type="Proteomes" id="UP000024635">
    <property type="component" value="Unassembled WGS sequence"/>
</dbReference>
<dbReference type="SUPFAM" id="SSF81321">
    <property type="entry name" value="Family A G protein-coupled receptor-like"/>
    <property type="match status" value="1"/>
</dbReference>
<keyword evidence="4 5" id="KW-0472">Membrane</keyword>
<feature type="transmembrane region" description="Helical" evidence="5">
    <location>
        <begin position="148"/>
        <end position="169"/>
    </location>
</feature>
<dbReference type="GO" id="GO:0016020">
    <property type="term" value="C:membrane"/>
    <property type="evidence" value="ECO:0007669"/>
    <property type="project" value="UniProtKB-SubCell"/>
</dbReference>
<dbReference type="Pfam" id="PF10328">
    <property type="entry name" value="7TM_GPCR_Srx"/>
    <property type="match status" value="1"/>
</dbReference>
<comment type="subcellular location">
    <subcellularLocation>
        <location evidence="1">Membrane</location>
    </subcellularLocation>
</comment>
<feature type="domain" description="G-protein coupled receptors family 1 profile" evidence="6">
    <location>
        <begin position="27"/>
        <end position="132"/>
    </location>
</feature>
<dbReference type="PANTHER" id="PTHR23017">
    <property type="entry name" value="SERPENTINE RECEPTOR, CLASS X"/>
    <property type="match status" value="1"/>
</dbReference>
<feature type="transmembrane region" description="Helical" evidence="5">
    <location>
        <begin position="18"/>
        <end position="37"/>
    </location>
</feature>
<name>A0A016UH73_9BILA</name>
<dbReference type="Gene3D" id="1.20.1070.10">
    <property type="entry name" value="Rhodopsin 7-helix transmembrane proteins"/>
    <property type="match status" value="1"/>
</dbReference>
<evidence type="ECO:0000313" key="7">
    <source>
        <dbReference type="EMBL" id="EYC14500.1"/>
    </source>
</evidence>
<keyword evidence="2 5" id="KW-0812">Transmembrane</keyword>
<organism evidence="7 8">
    <name type="scientific">Ancylostoma ceylanicum</name>
    <dbReference type="NCBI Taxonomy" id="53326"/>
    <lineage>
        <taxon>Eukaryota</taxon>
        <taxon>Metazoa</taxon>
        <taxon>Ecdysozoa</taxon>
        <taxon>Nematoda</taxon>
        <taxon>Chromadorea</taxon>
        <taxon>Rhabditida</taxon>
        <taxon>Rhabditina</taxon>
        <taxon>Rhabditomorpha</taxon>
        <taxon>Strongyloidea</taxon>
        <taxon>Ancylostomatidae</taxon>
        <taxon>Ancylostomatinae</taxon>
        <taxon>Ancylostoma</taxon>
    </lineage>
</organism>
<evidence type="ECO:0000256" key="3">
    <source>
        <dbReference type="ARBA" id="ARBA00022989"/>
    </source>
</evidence>
<feature type="transmembrane region" description="Helical" evidence="5">
    <location>
        <begin position="57"/>
        <end position="78"/>
    </location>
</feature>
<evidence type="ECO:0000256" key="4">
    <source>
        <dbReference type="ARBA" id="ARBA00023136"/>
    </source>
</evidence>
<evidence type="ECO:0000256" key="1">
    <source>
        <dbReference type="ARBA" id="ARBA00004370"/>
    </source>
</evidence>
<gene>
    <name evidence="7" type="primary">Acey_s0040.g240</name>
    <name evidence="7" type="ORF">Y032_0040g240</name>
</gene>
<keyword evidence="8" id="KW-1185">Reference proteome</keyword>
<keyword evidence="3 5" id="KW-1133">Transmembrane helix</keyword>
<dbReference type="AlphaFoldDB" id="A0A016UH73"/>
<proteinExistence type="predicted"/>
<reference evidence="8" key="1">
    <citation type="journal article" date="2015" name="Nat. Genet.">
        <title>The genome and transcriptome of the zoonotic hookworm Ancylostoma ceylanicum identify infection-specific gene families.</title>
        <authorList>
            <person name="Schwarz E.M."/>
            <person name="Hu Y."/>
            <person name="Antoshechkin I."/>
            <person name="Miller M.M."/>
            <person name="Sternberg P.W."/>
            <person name="Aroian R.V."/>
        </authorList>
    </citation>
    <scope>NUCLEOTIDE SEQUENCE</scope>
    <source>
        <strain evidence="8">HY135</strain>
    </source>
</reference>